<evidence type="ECO:0000256" key="6">
    <source>
        <dbReference type="ARBA" id="ARBA00022857"/>
    </source>
</evidence>
<comment type="catalytic activity">
    <reaction evidence="9">
        <text>L-proline + NAD(+) = (S)-1-pyrroline-5-carboxylate + NADH + 2 H(+)</text>
        <dbReference type="Rhea" id="RHEA:14105"/>
        <dbReference type="ChEBI" id="CHEBI:15378"/>
        <dbReference type="ChEBI" id="CHEBI:17388"/>
        <dbReference type="ChEBI" id="CHEBI:57540"/>
        <dbReference type="ChEBI" id="CHEBI:57945"/>
        <dbReference type="ChEBI" id="CHEBI:60039"/>
        <dbReference type="EC" id="1.5.1.2"/>
    </reaction>
</comment>
<accession>A0AAN7YLV7</accession>
<comment type="catalytic activity">
    <reaction evidence="10">
        <text>L-proline + NADP(+) = (S)-1-pyrroline-5-carboxylate + NADPH + 2 H(+)</text>
        <dbReference type="Rhea" id="RHEA:14109"/>
        <dbReference type="ChEBI" id="CHEBI:15378"/>
        <dbReference type="ChEBI" id="CHEBI:17388"/>
        <dbReference type="ChEBI" id="CHEBI:57783"/>
        <dbReference type="ChEBI" id="CHEBI:58349"/>
        <dbReference type="ChEBI" id="CHEBI:60039"/>
        <dbReference type="EC" id="1.5.1.2"/>
    </reaction>
</comment>
<dbReference type="GO" id="GO:0055129">
    <property type="term" value="P:L-proline biosynthetic process"/>
    <property type="evidence" value="ECO:0007669"/>
    <property type="project" value="TreeGrafter"/>
</dbReference>
<feature type="binding site" evidence="11">
    <location>
        <position position="64"/>
    </location>
    <ligand>
        <name>NADPH</name>
        <dbReference type="ChEBI" id="CHEBI:57783"/>
    </ligand>
</feature>
<keyword evidence="5" id="KW-0641">Proline biosynthesis</keyword>
<dbReference type="PIRSF" id="PIRSF000193">
    <property type="entry name" value="Pyrrol-5-carb_rd"/>
    <property type="match status" value="1"/>
</dbReference>
<dbReference type="PANTHER" id="PTHR11645">
    <property type="entry name" value="PYRROLINE-5-CARBOXYLATE REDUCTASE"/>
    <property type="match status" value="1"/>
</dbReference>
<gene>
    <name evidence="14" type="ORF">RB653_007202</name>
</gene>
<evidence type="ECO:0000256" key="8">
    <source>
        <dbReference type="ARBA" id="ARBA00038523"/>
    </source>
</evidence>
<dbReference type="SUPFAM" id="SSF48179">
    <property type="entry name" value="6-phosphogluconate dehydrogenase C-terminal domain-like"/>
    <property type="match status" value="1"/>
</dbReference>
<dbReference type="InterPro" id="IPR008927">
    <property type="entry name" value="6-PGluconate_DH-like_C_sf"/>
</dbReference>
<proteinExistence type="inferred from homology"/>
<evidence type="ECO:0000313" key="15">
    <source>
        <dbReference type="Proteomes" id="UP001344447"/>
    </source>
</evidence>
<feature type="binding site" evidence="11">
    <location>
        <begin position="15"/>
        <end position="20"/>
    </location>
    <ligand>
        <name>NADP(+)</name>
        <dbReference type="ChEBI" id="CHEBI:58349"/>
    </ligand>
</feature>
<dbReference type="Gene3D" id="1.10.3730.10">
    <property type="entry name" value="ProC C-terminal domain-like"/>
    <property type="match status" value="1"/>
</dbReference>
<evidence type="ECO:0000256" key="5">
    <source>
        <dbReference type="ARBA" id="ARBA00022650"/>
    </source>
</evidence>
<evidence type="ECO:0000256" key="1">
    <source>
        <dbReference type="ARBA" id="ARBA00005205"/>
    </source>
</evidence>
<dbReference type="AlphaFoldDB" id="A0AAN7YLV7"/>
<keyword evidence="7" id="KW-0560">Oxidoreductase</keyword>
<comment type="pathway">
    <text evidence="1">Amino-acid biosynthesis; L-proline biosynthesis; L-proline from L-glutamate 5-semialdehyde: step 1/1.</text>
</comment>
<protein>
    <recommendedName>
        <fullName evidence="3">pyrroline-5-carboxylate reductase</fullName>
        <ecNumber evidence="3">1.5.1.2</ecNumber>
    </recommendedName>
</protein>
<evidence type="ECO:0000313" key="14">
    <source>
        <dbReference type="EMBL" id="KAK5576064.1"/>
    </source>
</evidence>
<evidence type="ECO:0000256" key="3">
    <source>
        <dbReference type="ARBA" id="ARBA00012855"/>
    </source>
</evidence>
<dbReference type="Pfam" id="PF14748">
    <property type="entry name" value="P5CR_dimer"/>
    <property type="match status" value="1"/>
</dbReference>
<dbReference type="InterPro" id="IPR036291">
    <property type="entry name" value="NAD(P)-bd_dom_sf"/>
</dbReference>
<dbReference type="Gene3D" id="3.40.50.720">
    <property type="entry name" value="NAD(P)-binding Rossmann-like Domain"/>
    <property type="match status" value="1"/>
</dbReference>
<evidence type="ECO:0000259" key="13">
    <source>
        <dbReference type="Pfam" id="PF14748"/>
    </source>
</evidence>
<dbReference type="Proteomes" id="UP001344447">
    <property type="component" value="Unassembled WGS sequence"/>
</dbReference>
<comment type="similarity">
    <text evidence="2">Belongs to the pyrroline-5-carboxylate reductase family.</text>
</comment>
<sequence length="301" mass="31864">MVATDLKNNKNIAVLGSGNLGISIARGIVASKGYKASQIVLTRRSLDKIQHLKDEEGFHITSDNLEAVNKCAILIIGVLPAQVAPLLESIKHLVTKDHIIISVVLGITVSGIRSHLQPDVYTPIVRAMPNTAIQYCESMTCIANKSENPSASGKLTAEQELADQNALETTEKIFNCCGECIIISEEAMISAPALCSCGTAFFCRIIRAAASAGCEIGFHAEDAVRIAAQTAKGAAIMLLKNESHPESEIDRITTPSGATIAGLNTMEHNGLTSAIIKGIVMSADKSSRSQAALNKLNNVSN</sequence>
<evidence type="ECO:0000256" key="7">
    <source>
        <dbReference type="ARBA" id="ARBA00023002"/>
    </source>
</evidence>
<dbReference type="EMBL" id="JAVFKY010000005">
    <property type="protein sequence ID" value="KAK5576064.1"/>
    <property type="molecule type" value="Genomic_DNA"/>
</dbReference>
<dbReference type="PANTHER" id="PTHR11645:SF70">
    <property type="entry name" value="PYRROLINE-5-CARBOXYLATE REDUCTASE 2"/>
    <property type="match status" value="1"/>
</dbReference>
<evidence type="ECO:0000256" key="10">
    <source>
        <dbReference type="ARBA" id="ARBA00052690"/>
    </source>
</evidence>
<dbReference type="InterPro" id="IPR028939">
    <property type="entry name" value="P5C_Rdtase_cat_N"/>
</dbReference>
<dbReference type="GO" id="GO:0004735">
    <property type="term" value="F:pyrroline-5-carboxylate reductase activity"/>
    <property type="evidence" value="ECO:0007669"/>
    <property type="project" value="UniProtKB-EC"/>
</dbReference>
<keyword evidence="15" id="KW-1185">Reference proteome</keyword>
<dbReference type="FunFam" id="3.40.50.720:FF:000866">
    <property type="entry name" value="Pyrroline-5-carboxylate reductase"/>
    <property type="match status" value="1"/>
</dbReference>
<feature type="domain" description="Pyrroline-5-carboxylate reductase dimerisation" evidence="13">
    <location>
        <begin position="185"/>
        <end position="287"/>
    </location>
</feature>
<dbReference type="HAMAP" id="MF_01925">
    <property type="entry name" value="P5C_reductase"/>
    <property type="match status" value="1"/>
</dbReference>
<keyword evidence="6 11" id="KW-0521">NADP</keyword>
<dbReference type="InterPro" id="IPR000304">
    <property type="entry name" value="Pyrroline-COOH_reductase"/>
</dbReference>
<feature type="domain" description="Pyrroline-5-carboxylate reductase catalytic N-terminal" evidence="12">
    <location>
        <begin position="12"/>
        <end position="104"/>
    </location>
</feature>
<comment type="caution">
    <text evidence="14">The sequence shown here is derived from an EMBL/GenBank/DDBJ whole genome shotgun (WGS) entry which is preliminary data.</text>
</comment>
<evidence type="ECO:0000256" key="2">
    <source>
        <dbReference type="ARBA" id="ARBA00005525"/>
    </source>
</evidence>
<evidence type="ECO:0000256" key="11">
    <source>
        <dbReference type="PIRSR" id="PIRSR000193-1"/>
    </source>
</evidence>
<comment type="subunit">
    <text evidence="8">Homodecamer; composed of 5 homodimers.</text>
</comment>
<dbReference type="EC" id="1.5.1.2" evidence="3"/>
<keyword evidence="4" id="KW-0028">Amino-acid biosynthesis</keyword>
<dbReference type="InterPro" id="IPR029036">
    <property type="entry name" value="P5CR_dimer"/>
</dbReference>
<dbReference type="SUPFAM" id="SSF51735">
    <property type="entry name" value="NAD(P)-binding Rossmann-fold domains"/>
    <property type="match status" value="1"/>
</dbReference>
<evidence type="ECO:0000256" key="9">
    <source>
        <dbReference type="ARBA" id="ARBA00050547"/>
    </source>
</evidence>
<reference evidence="14 15" key="1">
    <citation type="submission" date="2023-11" db="EMBL/GenBank/DDBJ databases">
        <title>Dfirmibasis_genome.</title>
        <authorList>
            <person name="Edelbroek B."/>
            <person name="Kjellin J."/>
            <person name="Jerlstrom-Hultqvist J."/>
            <person name="Soderbom F."/>
        </authorList>
    </citation>
    <scope>NUCLEOTIDE SEQUENCE [LARGE SCALE GENOMIC DNA]</scope>
    <source>
        <strain evidence="14 15">TNS-C-14</strain>
    </source>
</reference>
<organism evidence="14 15">
    <name type="scientific">Dictyostelium firmibasis</name>
    <dbReference type="NCBI Taxonomy" id="79012"/>
    <lineage>
        <taxon>Eukaryota</taxon>
        <taxon>Amoebozoa</taxon>
        <taxon>Evosea</taxon>
        <taxon>Eumycetozoa</taxon>
        <taxon>Dictyostelia</taxon>
        <taxon>Dictyosteliales</taxon>
        <taxon>Dictyosteliaceae</taxon>
        <taxon>Dictyostelium</taxon>
    </lineage>
</organism>
<evidence type="ECO:0000259" key="12">
    <source>
        <dbReference type="Pfam" id="PF03807"/>
    </source>
</evidence>
<evidence type="ECO:0000256" key="4">
    <source>
        <dbReference type="ARBA" id="ARBA00022605"/>
    </source>
</evidence>
<name>A0AAN7YLV7_9MYCE</name>
<dbReference type="Pfam" id="PF03807">
    <property type="entry name" value="F420_oxidored"/>
    <property type="match status" value="1"/>
</dbReference>